<name>A0A813GKB7_POLGL</name>
<protein>
    <submittedName>
        <fullName evidence="1">Uncharacterized protein</fullName>
    </submittedName>
</protein>
<proteinExistence type="predicted"/>
<dbReference type="EMBL" id="CAJNNW010000116">
    <property type="protein sequence ID" value="CAE8623338.1"/>
    <property type="molecule type" value="Genomic_DNA"/>
</dbReference>
<feature type="non-terminal residue" evidence="1">
    <location>
        <position position="1"/>
    </location>
</feature>
<dbReference type="Proteomes" id="UP000626109">
    <property type="component" value="Unassembled WGS sequence"/>
</dbReference>
<reference evidence="1" key="1">
    <citation type="submission" date="2021-02" db="EMBL/GenBank/DDBJ databases">
        <authorList>
            <person name="Dougan E. K."/>
            <person name="Rhodes N."/>
            <person name="Thang M."/>
            <person name="Chan C."/>
        </authorList>
    </citation>
    <scope>NUCLEOTIDE SEQUENCE</scope>
</reference>
<comment type="caution">
    <text evidence="1">The sequence shown here is derived from an EMBL/GenBank/DDBJ whole genome shotgun (WGS) entry which is preliminary data.</text>
</comment>
<evidence type="ECO:0000313" key="1">
    <source>
        <dbReference type="EMBL" id="CAE8623338.1"/>
    </source>
</evidence>
<accession>A0A813GKB7</accession>
<evidence type="ECO:0000313" key="2">
    <source>
        <dbReference type="Proteomes" id="UP000626109"/>
    </source>
</evidence>
<gene>
    <name evidence="1" type="ORF">PGLA2088_LOCUS200</name>
</gene>
<organism evidence="1 2">
    <name type="scientific">Polarella glacialis</name>
    <name type="common">Dinoflagellate</name>
    <dbReference type="NCBI Taxonomy" id="89957"/>
    <lineage>
        <taxon>Eukaryota</taxon>
        <taxon>Sar</taxon>
        <taxon>Alveolata</taxon>
        <taxon>Dinophyceae</taxon>
        <taxon>Suessiales</taxon>
        <taxon>Suessiaceae</taxon>
        <taxon>Polarella</taxon>
    </lineage>
</organism>
<dbReference type="AlphaFoldDB" id="A0A813GKB7"/>
<sequence>VTIPEELTEEKALKIQAEVHVAEAEKVLETIGSKECSLKELGEILAAAHKFSWEHVLEAHASLLAGAGPEVYHSAVAAYSRNPDFAKDKKKLEEKHQKKMIKLFQPDGNGRVSAPRK</sequence>